<dbReference type="EMBL" id="KN822955">
    <property type="protein sequence ID" value="KIO32404.1"/>
    <property type="molecule type" value="Genomic_DNA"/>
</dbReference>
<organism evidence="2 3">
    <name type="scientific">Tulasnella calospora MUT 4182</name>
    <dbReference type="NCBI Taxonomy" id="1051891"/>
    <lineage>
        <taxon>Eukaryota</taxon>
        <taxon>Fungi</taxon>
        <taxon>Dikarya</taxon>
        <taxon>Basidiomycota</taxon>
        <taxon>Agaricomycotina</taxon>
        <taxon>Agaricomycetes</taxon>
        <taxon>Cantharellales</taxon>
        <taxon>Tulasnellaceae</taxon>
        <taxon>Tulasnella</taxon>
    </lineage>
</organism>
<dbReference type="AlphaFoldDB" id="A0A0C3QV22"/>
<accession>A0A0C3QV22</accession>
<gene>
    <name evidence="2" type="ORF">M407DRAFT_18715</name>
</gene>
<evidence type="ECO:0000313" key="3">
    <source>
        <dbReference type="Proteomes" id="UP000054248"/>
    </source>
</evidence>
<protein>
    <recommendedName>
        <fullName evidence="4">Carbohydrate-binding module family 1 protein</fullName>
    </recommendedName>
</protein>
<feature type="signal peptide" evidence="1">
    <location>
        <begin position="1"/>
        <end position="20"/>
    </location>
</feature>
<evidence type="ECO:0000256" key="1">
    <source>
        <dbReference type="SAM" id="SignalP"/>
    </source>
</evidence>
<dbReference type="HOGENOM" id="CLU_2741903_0_0_1"/>
<evidence type="ECO:0000313" key="2">
    <source>
        <dbReference type="EMBL" id="KIO32404.1"/>
    </source>
</evidence>
<name>A0A0C3QV22_9AGAM</name>
<reference evidence="2 3" key="1">
    <citation type="submission" date="2014-04" db="EMBL/GenBank/DDBJ databases">
        <authorList>
            <consortium name="DOE Joint Genome Institute"/>
            <person name="Kuo A."/>
            <person name="Girlanda M."/>
            <person name="Perotto S."/>
            <person name="Kohler A."/>
            <person name="Nagy L.G."/>
            <person name="Floudas D."/>
            <person name="Copeland A."/>
            <person name="Barry K.W."/>
            <person name="Cichocki N."/>
            <person name="Veneault-Fourrey C."/>
            <person name="LaButti K."/>
            <person name="Lindquist E.A."/>
            <person name="Lipzen A."/>
            <person name="Lundell T."/>
            <person name="Morin E."/>
            <person name="Murat C."/>
            <person name="Sun H."/>
            <person name="Tunlid A."/>
            <person name="Henrissat B."/>
            <person name="Grigoriev I.V."/>
            <person name="Hibbett D.S."/>
            <person name="Martin F."/>
            <person name="Nordberg H.P."/>
            <person name="Cantor M.N."/>
            <person name="Hua S.X."/>
        </authorList>
    </citation>
    <scope>NUCLEOTIDE SEQUENCE [LARGE SCALE GENOMIC DNA]</scope>
    <source>
        <strain evidence="2 3">MUT 4182</strain>
    </source>
</reference>
<sequence length="71" mass="7273">MNFKLALAALLTTSAASVFAAPAPAPNPIAEPAPQTTCTAKGAKCNTSPYPCCAPSYCHAVADGAYGWYCY</sequence>
<keyword evidence="3" id="KW-1185">Reference proteome</keyword>
<feature type="chain" id="PRO_5002168643" description="Carbohydrate-binding module family 1 protein" evidence="1">
    <location>
        <begin position="21"/>
        <end position="71"/>
    </location>
</feature>
<reference evidence="3" key="2">
    <citation type="submission" date="2015-01" db="EMBL/GenBank/DDBJ databases">
        <title>Evolutionary Origins and Diversification of the Mycorrhizal Mutualists.</title>
        <authorList>
            <consortium name="DOE Joint Genome Institute"/>
            <consortium name="Mycorrhizal Genomics Consortium"/>
            <person name="Kohler A."/>
            <person name="Kuo A."/>
            <person name="Nagy L.G."/>
            <person name="Floudas D."/>
            <person name="Copeland A."/>
            <person name="Barry K.W."/>
            <person name="Cichocki N."/>
            <person name="Veneault-Fourrey C."/>
            <person name="LaButti K."/>
            <person name="Lindquist E.A."/>
            <person name="Lipzen A."/>
            <person name="Lundell T."/>
            <person name="Morin E."/>
            <person name="Murat C."/>
            <person name="Riley R."/>
            <person name="Ohm R."/>
            <person name="Sun H."/>
            <person name="Tunlid A."/>
            <person name="Henrissat B."/>
            <person name="Grigoriev I.V."/>
            <person name="Hibbett D.S."/>
            <person name="Martin F."/>
        </authorList>
    </citation>
    <scope>NUCLEOTIDE SEQUENCE [LARGE SCALE GENOMIC DNA]</scope>
    <source>
        <strain evidence="3">MUT 4182</strain>
    </source>
</reference>
<dbReference type="Proteomes" id="UP000054248">
    <property type="component" value="Unassembled WGS sequence"/>
</dbReference>
<keyword evidence="1" id="KW-0732">Signal</keyword>
<dbReference type="OrthoDB" id="10412522at2759"/>
<evidence type="ECO:0008006" key="4">
    <source>
        <dbReference type="Google" id="ProtNLM"/>
    </source>
</evidence>
<proteinExistence type="predicted"/>